<name>A0AAN9E9R8_CROPI</name>
<gene>
    <name evidence="2" type="ORF">RIF29_34841</name>
</gene>
<proteinExistence type="predicted"/>
<sequence>MEHPITPISNNTTSSLSLHIRARILKTWISPSHGSSYSPFQLHMLLVDNHGDKIEAYVTVPNVKFFGNHLKEGLTYDFACLGVEANQGGRATRHGCRLKITFTTIFEVVATPIYPESDFDFSSVDMVHTHGYDPSILRDVCGVLTGFTLERSCTIDGVTTKLALIELADEHGTMDCCLVGDYVNQLMRFLSIGDVTQTVVVLQTCRVLHQQGRIVCYTVANG</sequence>
<accession>A0AAN9E9R8</accession>
<dbReference type="Gene3D" id="2.40.50.140">
    <property type="entry name" value="Nucleic acid-binding proteins"/>
    <property type="match status" value="1"/>
</dbReference>
<comment type="caution">
    <text evidence="2">The sequence shown here is derived from an EMBL/GenBank/DDBJ whole genome shotgun (WGS) entry which is preliminary data.</text>
</comment>
<dbReference type="AlphaFoldDB" id="A0AAN9E9R8"/>
<evidence type="ECO:0000259" key="1">
    <source>
        <dbReference type="Pfam" id="PF02721"/>
    </source>
</evidence>
<feature type="domain" description="Replication protein A 70 kDa DNA-binding subunit B/D first OB fold" evidence="1">
    <location>
        <begin position="18"/>
        <end position="105"/>
    </location>
</feature>
<evidence type="ECO:0000313" key="3">
    <source>
        <dbReference type="Proteomes" id="UP001372338"/>
    </source>
</evidence>
<reference evidence="2 3" key="1">
    <citation type="submission" date="2024-01" db="EMBL/GenBank/DDBJ databases">
        <title>The genomes of 5 underutilized Papilionoideae crops provide insights into root nodulation and disease resistanc.</title>
        <authorList>
            <person name="Yuan L."/>
        </authorList>
    </citation>
    <scope>NUCLEOTIDE SEQUENCE [LARGE SCALE GENOMIC DNA]</scope>
    <source>
        <strain evidence="2">ZHUSHIDOU_FW_LH</strain>
        <tissue evidence="2">Leaf</tissue>
    </source>
</reference>
<protein>
    <recommendedName>
        <fullName evidence="1">Replication protein A 70 kDa DNA-binding subunit B/D first OB fold domain-containing protein</fullName>
    </recommendedName>
</protein>
<dbReference type="EMBL" id="JAYWIO010000007">
    <property type="protein sequence ID" value="KAK7251547.1"/>
    <property type="molecule type" value="Genomic_DNA"/>
</dbReference>
<dbReference type="SUPFAM" id="SSF50249">
    <property type="entry name" value="Nucleic acid-binding proteins"/>
    <property type="match status" value="1"/>
</dbReference>
<dbReference type="InterPro" id="IPR003871">
    <property type="entry name" value="RFA1B/D_OB_1st"/>
</dbReference>
<dbReference type="InterPro" id="IPR012340">
    <property type="entry name" value="NA-bd_OB-fold"/>
</dbReference>
<organism evidence="2 3">
    <name type="scientific">Crotalaria pallida</name>
    <name type="common">Smooth rattlebox</name>
    <name type="synonym">Crotalaria striata</name>
    <dbReference type="NCBI Taxonomy" id="3830"/>
    <lineage>
        <taxon>Eukaryota</taxon>
        <taxon>Viridiplantae</taxon>
        <taxon>Streptophyta</taxon>
        <taxon>Embryophyta</taxon>
        <taxon>Tracheophyta</taxon>
        <taxon>Spermatophyta</taxon>
        <taxon>Magnoliopsida</taxon>
        <taxon>eudicotyledons</taxon>
        <taxon>Gunneridae</taxon>
        <taxon>Pentapetalae</taxon>
        <taxon>rosids</taxon>
        <taxon>fabids</taxon>
        <taxon>Fabales</taxon>
        <taxon>Fabaceae</taxon>
        <taxon>Papilionoideae</taxon>
        <taxon>50 kb inversion clade</taxon>
        <taxon>genistoids sensu lato</taxon>
        <taxon>core genistoids</taxon>
        <taxon>Crotalarieae</taxon>
        <taxon>Crotalaria</taxon>
    </lineage>
</organism>
<dbReference type="Proteomes" id="UP001372338">
    <property type="component" value="Unassembled WGS sequence"/>
</dbReference>
<evidence type="ECO:0000313" key="2">
    <source>
        <dbReference type="EMBL" id="KAK7251547.1"/>
    </source>
</evidence>
<keyword evidence="3" id="KW-1185">Reference proteome</keyword>
<dbReference type="Pfam" id="PF02721">
    <property type="entry name" value="DUF223"/>
    <property type="match status" value="1"/>
</dbReference>